<feature type="transmembrane region" description="Helical" evidence="1">
    <location>
        <begin position="220"/>
        <end position="239"/>
    </location>
</feature>
<feature type="transmembrane region" description="Helical" evidence="1">
    <location>
        <begin position="285"/>
        <end position="304"/>
    </location>
</feature>
<dbReference type="Proteomes" id="UP000192472">
    <property type="component" value="Unassembled WGS sequence"/>
</dbReference>
<keyword evidence="1" id="KW-0472">Membrane</keyword>
<keyword evidence="3" id="KW-1185">Reference proteome</keyword>
<dbReference type="STRING" id="692418.SAMN04488029_3892"/>
<evidence type="ECO:0000313" key="2">
    <source>
        <dbReference type="EMBL" id="SMD38818.1"/>
    </source>
</evidence>
<organism evidence="2 3">
    <name type="scientific">Reichenbachiella faecimaris</name>
    <dbReference type="NCBI Taxonomy" id="692418"/>
    <lineage>
        <taxon>Bacteria</taxon>
        <taxon>Pseudomonadati</taxon>
        <taxon>Bacteroidota</taxon>
        <taxon>Cytophagia</taxon>
        <taxon>Cytophagales</taxon>
        <taxon>Reichenbachiellaceae</taxon>
        <taxon>Reichenbachiella</taxon>
    </lineage>
</organism>
<evidence type="ECO:0008006" key="4">
    <source>
        <dbReference type="Google" id="ProtNLM"/>
    </source>
</evidence>
<sequence>MRALRKTKNCLNCQTPLAEVHNFCPMCGQQNDDKNVSFKELSRDLFENFFSFDSRLAHTFFPFFFKPGELTKKYNEGKRFTYANPIRLYIIVSFFYFFVLNIVMGDLTRELGQALDSPEVDSVQNVFQKEMEFNIDSIKNAPPVMVTFDEDSLESSEDVSWPLEEWQWKMFNQYMDDSSVSEEALFDSLKLENRHALTRLTVKQIIRIYKRDKELLVSQIVKNLSVMMFVLIPVFAMLLKLMYIRRKTLYINHLIHTIHLHTFAFFVYGIIMALMHWLVHSDNAQEWMITGSLFTVFIYTFFSFKRVYGQNWKKTILKFWITSWLYFYILVFAIIAELLISLLIF</sequence>
<feature type="transmembrane region" description="Helical" evidence="1">
    <location>
        <begin position="86"/>
        <end position="104"/>
    </location>
</feature>
<keyword evidence="1" id="KW-1133">Transmembrane helix</keyword>
<dbReference type="EMBL" id="FWYF01000005">
    <property type="protein sequence ID" value="SMD38818.1"/>
    <property type="molecule type" value="Genomic_DNA"/>
</dbReference>
<dbReference type="AlphaFoldDB" id="A0A1W2GR35"/>
<accession>A0A1W2GR35</accession>
<dbReference type="Pfam" id="PF12412">
    <property type="entry name" value="DUF3667"/>
    <property type="match status" value="1"/>
</dbReference>
<proteinExistence type="predicted"/>
<evidence type="ECO:0000256" key="1">
    <source>
        <dbReference type="SAM" id="Phobius"/>
    </source>
</evidence>
<protein>
    <recommendedName>
        <fullName evidence="4">DUF3667 domain-containing protein</fullName>
    </recommendedName>
</protein>
<name>A0A1W2GR35_REIFA</name>
<keyword evidence="1" id="KW-0812">Transmembrane</keyword>
<evidence type="ECO:0000313" key="3">
    <source>
        <dbReference type="Proteomes" id="UP000192472"/>
    </source>
</evidence>
<feature type="transmembrane region" description="Helical" evidence="1">
    <location>
        <begin position="260"/>
        <end position="279"/>
    </location>
</feature>
<dbReference type="InterPro" id="IPR022134">
    <property type="entry name" value="DUF3667"/>
</dbReference>
<dbReference type="OrthoDB" id="7446256at2"/>
<gene>
    <name evidence="2" type="ORF">SAMN04488029_3892</name>
</gene>
<reference evidence="2 3" key="1">
    <citation type="submission" date="2017-04" db="EMBL/GenBank/DDBJ databases">
        <authorList>
            <person name="Afonso C.L."/>
            <person name="Miller P.J."/>
            <person name="Scott M.A."/>
            <person name="Spackman E."/>
            <person name="Goraichik I."/>
            <person name="Dimitrov K.M."/>
            <person name="Suarez D.L."/>
            <person name="Swayne D.E."/>
        </authorList>
    </citation>
    <scope>NUCLEOTIDE SEQUENCE [LARGE SCALE GENOMIC DNA]</scope>
    <source>
        <strain evidence="2 3">DSM 26133</strain>
    </source>
</reference>
<feature type="transmembrane region" description="Helical" evidence="1">
    <location>
        <begin position="325"/>
        <end position="344"/>
    </location>
</feature>